<proteinExistence type="predicted"/>
<reference evidence="1 2" key="1">
    <citation type="journal article" date="2021" name="Plant Biotechnol. J.">
        <title>Multi-omics assisted identification of the key and species-specific regulatory components of drought-tolerant mechanisms in Gossypium stocksii.</title>
        <authorList>
            <person name="Yu D."/>
            <person name="Ke L."/>
            <person name="Zhang D."/>
            <person name="Wu Y."/>
            <person name="Sun Y."/>
            <person name="Mei J."/>
            <person name="Sun J."/>
            <person name="Sun Y."/>
        </authorList>
    </citation>
    <scope>NUCLEOTIDE SEQUENCE [LARGE SCALE GENOMIC DNA]</scope>
    <source>
        <strain evidence="2">cv. E1</strain>
        <tissue evidence="1">Leaf</tissue>
    </source>
</reference>
<sequence length="59" mass="6956">MECGIEYNRCMAKDSKGRIDENLPNSYELPFNPYRFLFSTYVLLFSLRASENDVPKSVW</sequence>
<accession>A0A9D3W0F9</accession>
<comment type="caution">
    <text evidence="1">The sequence shown here is derived from an EMBL/GenBank/DDBJ whole genome shotgun (WGS) entry which is preliminary data.</text>
</comment>
<dbReference type="AlphaFoldDB" id="A0A9D3W0F9"/>
<protein>
    <submittedName>
        <fullName evidence="1">Uncharacterized protein</fullName>
    </submittedName>
</protein>
<name>A0A9D3W0F9_9ROSI</name>
<dbReference type="Proteomes" id="UP000828251">
    <property type="component" value="Unassembled WGS sequence"/>
</dbReference>
<gene>
    <name evidence="1" type="ORF">J1N35_010442</name>
</gene>
<evidence type="ECO:0000313" key="2">
    <source>
        <dbReference type="Proteomes" id="UP000828251"/>
    </source>
</evidence>
<organism evidence="1 2">
    <name type="scientific">Gossypium stocksii</name>
    <dbReference type="NCBI Taxonomy" id="47602"/>
    <lineage>
        <taxon>Eukaryota</taxon>
        <taxon>Viridiplantae</taxon>
        <taxon>Streptophyta</taxon>
        <taxon>Embryophyta</taxon>
        <taxon>Tracheophyta</taxon>
        <taxon>Spermatophyta</taxon>
        <taxon>Magnoliopsida</taxon>
        <taxon>eudicotyledons</taxon>
        <taxon>Gunneridae</taxon>
        <taxon>Pentapetalae</taxon>
        <taxon>rosids</taxon>
        <taxon>malvids</taxon>
        <taxon>Malvales</taxon>
        <taxon>Malvaceae</taxon>
        <taxon>Malvoideae</taxon>
        <taxon>Gossypium</taxon>
    </lineage>
</organism>
<dbReference type="EMBL" id="JAIQCV010000004">
    <property type="protein sequence ID" value="KAH1106674.1"/>
    <property type="molecule type" value="Genomic_DNA"/>
</dbReference>
<evidence type="ECO:0000313" key="1">
    <source>
        <dbReference type="EMBL" id="KAH1106674.1"/>
    </source>
</evidence>
<keyword evidence="2" id="KW-1185">Reference proteome</keyword>